<keyword evidence="3 14" id="KW-0808">Transferase</keyword>
<comment type="caution">
    <text evidence="14">The sequence shown here is derived from an EMBL/GenBank/DDBJ whole genome shotgun (WGS) entry which is preliminary data.</text>
</comment>
<dbReference type="Pfam" id="PF13177">
    <property type="entry name" value="DNA_pol3_delta2"/>
    <property type="match status" value="1"/>
</dbReference>
<dbReference type="FunFam" id="1.10.8.60:FF:000013">
    <property type="entry name" value="DNA polymerase III subunit gamma/tau"/>
    <property type="match status" value="1"/>
</dbReference>
<comment type="catalytic activity">
    <reaction evidence="11">
        <text>DNA(n) + a 2'-deoxyribonucleoside 5'-triphosphate = DNA(n+1) + diphosphate</text>
        <dbReference type="Rhea" id="RHEA:22508"/>
        <dbReference type="Rhea" id="RHEA-COMP:17339"/>
        <dbReference type="Rhea" id="RHEA-COMP:17340"/>
        <dbReference type="ChEBI" id="CHEBI:33019"/>
        <dbReference type="ChEBI" id="CHEBI:61560"/>
        <dbReference type="ChEBI" id="CHEBI:173112"/>
        <dbReference type="EC" id="2.7.7.7"/>
    </reaction>
</comment>
<dbReference type="PANTHER" id="PTHR11669:SF0">
    <property type="entry name" value="PROTEIN STICHEL-LIKE 2"/>
    <property type="match status" value="1"/>
</dbReference>
<dbReference type="EC" id="2.7.7.7" evidence="2"/>
<reference evidence="14 15" key="1">
    <citation type="submission" date="2019-08" db="EMBL/GenBank/DDBJ databases">
        <title>In-depth cultivation of the pig gut microbiome towards novel bacterial diversity and tailored functional studies.</title>
        <authorList>
            <person name="Wylensek D."/>
            <person name="Hitch T.C.A."/>
            <person name="Clavel T."/>
        </authorList>
    </citation>
    <scope>NUCLEOTIDE SEQUENCE [LARGE SCALE GENOMIC DNA]</scope>
    <source>
        <strain evidence="14 15">BSM-383-APC-4H</strain>
    </source>
</reference>
<dbReference type="FunFam" id="3.40.50.300:FF:000014">
    <property type="entry name" value="DNA polymerase III subunit gamma/tau"/>
    <property type="match status" value="1"/>
</dbReference>
<dbReference type="Pfam" id="PF12169">
    <property type="entry name" value="DNA_pol3_gamma3"/>
    <property type="match status" value="1"/>
</dbReference>
<evidence type="ECO:0000259" key="13">
    <source>
        <dbReference type="SMART" id="SM00382"/>
    </source>
</evidence>
<dbReference type="InterPro" id="IPR022754">
    <property type="entry name" value="DNA_pol_III_gamma-3"/>
</dbReference>
<dbReference type="InterPro" id="IPR045085">
    <property type="entry name" value="HLD_clamp_pol_III_gamma_tau"/>
</dbReference>
<evidence type="ECO:0000256" key="4">
    <source>
        <dbReference type="ARBA" id="ARBA00022695"/>
    </source>
</evidence>
<evidence type="ECO:0000256" key="8">
    <source>
        <dbReference type="ARBA" id="ARBA00022833"/>
    </source>
</evidence>
<keyword evidence="4 14" id="KW-0548">Nucleotidyltransferase</keyword>
<keyword evidence="5" id="KW-0235">DNA replication</keyword>
<dbReference type="GO" id="GO:0003677">
    <property type="term" value="F:DNA binding"/>
    <property type="evidence" value="ECO:0007669"/>
    <property type="project" value="InterPro"/>
</dbReference>
<protein>
    <recommendedName>
        <fullName evidence="2">DNA-directed DNA polymerase</fullName>
        <ecNumber evidence="2">2.7.7.7</ecNumber>
    </recommendedName>
</protein>
<dbReference type="GO" id="GO:0006261">
    <property type="term" value="P:DNA-templated DNA replication"/>
    <property type="evidence" value="ECO:0007669"/>
    <property type="project" value="TreeGrafter"/>
</dbReference>
<dbReference type="InterPro" id="IPR027417">
    <property type="entry name" value="P-loop_NTPase"/>
</dbReference>
<organism evidence="14 15">
    <name type="scientific">Anaerobutyricum soehngenii</name>
    <dbReference type="NCBI Taxonomy" id="105843"/>
    <lineage>
        <taxon>Bacteria</taxon>
        <taxon>Bacillati</taxon>
        <taxon>Bacillota</taxon>
        <taxon>Clostridia</taxon>
        <taxon>Lachnospirales</taxon>
        <taxon>Lachnospiraceae</taxon>
        <taxon>Anaerobutyricum</taxon>
    </lineage>
</organism>
<dbReference type="Gene3D" id="1.20.272.10">
    <property type="match status" value="1"/>
</dbReference>
<dbReference type="GO" id="GO:0046872">
    <property type="term" value="F:metal ion binding"/>
    <property type="evidence" value="ECO:0007669"/>
    <property type="project" value="UniProtKB-KW"/>
</dbReference>
<evidence type="ECO:0000256" key="10">
    <source>
        <dbReference type="ARBA" id="ARBA00022932"/>
    </source>
</evidence>
<accession>A0A6N7XZ59</accession>
<feature type="compositionally biased region" description="Low complexity" evidence="12">
    <location>
        <begin position="418"/>
        <end position="431"/>
    </location>
</feature>
<name>A0A6N7XZ59_9FIRM</name>
<keyword evidence="10" id="KW-0239">DNA-directed DNA polymerase</keyword>
<keyword evidence="9" id="KW-0067">ATP-binding</keyword>
<evidence type="ECO:0000256" key="7">
    <source>
        <dbReference type="ARBA" id="ARBA00022741"/>
    </source>
</evidence>
<evidence type="ECO:0000256" key="11">
    <source>
        <dbReference type="ARBA" id="ARBA00049244"/>
    </source>
</evidence>
<evidence type="ECO:0000256" key="1">
    <source>
        <dbReference type="ARBA" id="ARBA00006360"/>
    </source>
</evidence>
<evidence type="ECO:0000313" key="15">
    <source>
        <dbReference type="Proteomes" id="UP000433359"/>
    </source>
</evidence>
<dbReference type="PANTHER" id="PTHR11669">
    <property type="entry name" value="REPLICATION FACTOR C / DNA POLYMERASE III GAMMA-TAU SUBUNIT"/>
    <property type="match status" value="1"/>
</dbReference>
<dbReference type="Gene3D" id="1.10.8.60">
    <property type="match status" value="1"/>
</dbReference>
<sequence length="551" mass="61334">MGYMALYRKWRPNDFDEVRGQDAIVQTLRNQIIYNRIGHAYLFCGTRGTGKTSIAKLFAKAVNCEHPVNGNPCNACPSCQAINAQSSLDVLEIDAASNNGVENIRDIREQVQYSPVEGRYKVYIIDEVHMLSSGAFNALLKTLEEPPSYVIFILATTEKHKIPVTILSRCQKYDFKRISVDTITGHLVSLMEKEQIDAEEKALRYIARAADGSMRDALSLLDQCIAFYLGQTLTYENVLEVLGTADTSVFSTLLRSILKKDSMSALDIIDTMITEGRELSQFLSDFLWYLRNLLILKDQEGAEESLDMSKETIATLKEECAMVDTTALLRYIRLLSELSNQIRTATQKRVLLEVGFIKLCRPETESDAESLSERVRQLETMLAQGLPVIPAGGTWNNSGINPSSDTAIGGAANGGVSAGNSASQSQAAQISPEEALEKRFSPAEAEDLKKIANRWNDIVNQSSMPMQQFLRAARVAVADNSTILQLVFSNNSLAKEYFEREHHKNLDLLSELVAEQTGKVVTFECTSDSHQPAEQSNYIDLSKIHQTVIFE</sequence>
<dbReference type="SUPFAM" id="SSF52540">
    <property type="entry name" value="P-loop containing nucleoside triphosphate hydrolases"/>
    <property type="match status" value="1"/>
</dbReference>
<dbReference type="AlphaFoldDB" id="A0A6N7XZ59"/>
<dbReference type="Proteomes" id="UP000433359">
    <property type="component" value="Unassembled WGS sequence"/>
</dbReference>
<dbReference type="GO" id="GO:0005524">
    <property type="term" value="F:ATP binding"/>
    <property type="evidence" value="ECO:0007669"/>
    <property type="project" value="UniProtKB-KW"/>
</dbReference>
<proteinExistence type="inferred from homology"/>
<dbReference type="Pfam" id="PF22608">
    <property type="entry name" value="DNAX_ATPase_lid"/>
    <property type="match status" value="1"/>
</dbReference>
<dbReference type="InterPro" id="IPR003593">
    <property type="entry name" value="AAA+_ATPase"/>
</dbReference>
<dbReference type="Gene3D" id="3.40.50.300">
    <property type="entry name" value="P-loop containing nucleotide triphosphate hydrolases"/>
    <property type="match status" value="1"/>
</dbReference>
<evidence type="ECO:0000256" key="6">
    <source>
        <dbReference type="ARBA" id="ARBA00022723"/>
    </source>
</evidence>
<dbReference type="InterPro" id="IPR008921">
    <property type="entry name" value="DNA_pol3_clamp-load_cplx_C"/>
</dbReference>
<dbReference type="NCBIfam" id="NF004046">
    <property type="entry name" value="PRK05563.1"/>
    <property type="match status" value="1"/>
</dbReference>
<dbReference type="CDD" id="cd00009">
    <property type="entry name" value="AAA"/>
    <property type="match status" value="1"/>
</dbReference>
<dbReference type="PRINTS" id="PR00300">
    <property type="entry name" value="CLPPROTEASEA"/>
</dbReference>
<dbReference type="InterPro" id="IPR050238">
    <property type="entry name" value="DNA_Rep/Repair_Clamp_Loader"/>
</dbReference>
<dbReference type="CDD" id="cd18137">
    <property type="entry name" value="HLD_clamp_pol_III_gamma_tau"/>
    <property type="match status" value="1"/>
</dbReference>
<dbReference type="InterPro" id="IPR001270">
    <property type="entry name" value="ClpA/B"/>
</dbReference>
<evidence type="ECO:0000313" key="14">
    <source>
        <dbReference type="EMBL" id="MSU82111.1"/>
    </source>
</evidence>
<dbReference type="SUPFAM" id="SSF48019">
    <property type="entry name" value="post-AAA+ oligomerization domain-like"/>
    <property type="match status" value="1"/>
</dbReference>
<dbReference type="RefSeq" id="WP_154580899.1">
    <property type="nucleotide sequence ID" value="NZ_VULP01000011.1"/>
</dbReference>
<evidence type="ECO:0000256" key="5">
    <source>
        <dbReference type="ARBA" id="ARBA00022705"/>
    </source>
</evidence>
<evidence type="ECO:0000256" key="3">
    <source>
        <dbReference type="ARBA" id="ARBA00022679"/>
    </source>
</evidence>
<gene>
    <name evidence="14" type="primary">dnaX</name>
    <name evidence="14" type="ORF">FYJ25_07030</name>
</gene>
<keyword evidence="8" id="KW-0862">Zinc</keyword>
<feature type="domain" description="AAA+ ATPase" evidence="13">
    <location>
        <begin position="37"/>
        <end position="179"/>
    </location>
</feature>
<comment type="similarity">
    <text evidence="1">Belongs to the DnaX/STICHEL family.</text>
</comment>
<dbReference type="SMART" id="SM00382">
    <property type="entry name" value="AAA"/>
    <property type="match status" value="1"/>
</dbReference>
<dbReference type="GO" id="GO:0009360">
    <property type="term" value="C:DNA polymerase III complex"/>
    <property type="evidence" value="ECO:0007669"/>
    <property type="project" value="InterPro"/>
</dbReference>
<dbReference type="InterPro" id="IPR012763">
    <property type="entry name" value="DNA_pol_III_sug/sutau_N"/>
</dbReference>
<evidence type="ECO:0000256" key="9">
    <source>
        <dbReference type="ARBA" id="ARBA00022840"/>
    </source>
</evidence>
<dbReference type="NCBIfam" id="TIGR02397">
    <property type="entry name" value="dnaX_nterm"/>
    <property type="match status" value="1"/>
</dbReference>
<dbReference type="EMBL" id="VULP01000011">
    <property type="protein sequence ID" value="MSU82111.1"/>
    <property type="molecule type" value="Genomic_DNA"/>
</dbReference>
<dbReference type="GO" id="GO:0003887">
    <property type="term" value="F:DNA-directed DNA polymerase activity"/>
    <property type="evidence" value="ECO:0007669"/>
    <property type="project" value="UniProtKB-KW"/>
</dbReference>
<evidence type="ECO:0000256" key="2">
    <source>
        <dbReference type="ARBA" id="ARBA00012417"/>
    </source>
</evidence>
<evidence type="ECO:0000256" key="12">
    <source>
        <dbReference type="SAM" id="MobiDB-lite"/>
    </source>
</evidence>
<keyword evidence="7" id="KW-0547">Nucleotide-binding</keyword>
<keyword evidence="6" id="KW-0479">Metal-binding</keyword>
<feature type="region of interest" description="Disordered" evidence="12">
    <location>
        <begin position="406"/>
        <end position="437"/>
    </location>
</feature>